<evidence type="ECO:0000313" key="2">
    <source>
        <dbReference type="EMBL" id="MCW1913619.1"/>
    </source>
</evidence>
<feature type="transmembrane region" description="Helical" evidence="1">
    <location>
        <begin position="40"/>
        <end position="64"/>
    </location>
</feature>
<dbReference type="SUPFAM" id="SSF48239">
    <property type="entry name" value="Terpenoid cyclases/Protein prenyltransferases"/>
    <property type="match status" value="1"/>
</dbReference>
<dbReference type="CDD" id="cd00688">
    <property type="entry name" value="ISOPREN_C2_like"/>
    <property type="match status" value="1"/>
</dbReference>
<reference evidence="2" key="1">
    <citation type="submission" date="2022-10" db="EMBL/GenBank/DDBJ databases">
        <title>Luteolibacter sp. GHJ8, whole genome shotgun sequencing project.</title>
        <authorList>
            <person name="Zhao G."/>
            <person name="Shen L."/>
        </authorList>
    </citation>
    <scope>NUCLEOTIDE SEQUENCE</scope>
    <source>
        <strain evidence="2">GHJ8</strain>
    </source>
</reference>
<gene>
    <name evidence="2" type="ORF">OJ996_08535</name>
</gene>
<keyword evidence="1" id="KW-1133">Transmembrane helix</keyword>
<proteinExistence type="predicted"/>
<dbReference type="Gene3D" id="1.50.10.20">
    <property type="match status" value="2"/>
</dbReference>
<dbReference type="EMBL" id="JAPDDR010000004">
    <property type="protein sequence ID" value="MCW1913619.1"/>
    <property type="molecule type" value="Genomic_DNA"/>
</dbReference>
<dbReference type="RefSeq" id="WP_264513122.1">
    <property type="nucleotide sequence ID" value="NZ_JAPDDR010000004.1"/>
</dbReference>
<accession>A0ABT3G292</accession>
<comment type="caution">
    <text evidence="2">The sequence shown here is derived from an EMBL/GenBank/DDBJ whole genome shotgun (WGS) entry which is preliminary data.</text>
</comment>
<dbReference type="InterPro" id="IPR008930">
    <property type="entry name" value="Terpenoid_cyclase/PrenylTrfase"/>
</dbReference>
<evidence type="ECO:0000256" key="1">
    <source>
        <dbReference type="SAM" id="Phobius"/>
    </source>
</evidence>
<protein>
    <submittedName>
        <fullName evidence="2">Terpene cyclase/mutase family protein</fullName>
    </submittedName>
</protein>
<name>A0ABT3G292_9BACT</name>
<keyword evidence="3" id="KW-1185">Reference proteome</keyword>
<keyword evidence="1" id="KW-0472">Membrane</keyword>
<dbReference type="Proteomes" id="UP001165653">
    <property type="component" value="Unassembled WGS sequence"/>
</dbReference>
<evidence type="ECO:0000313" key="3">
    <source>
        <dbReference type="Proteomes" id="UP001165653"/>
    </source>
</evidence>
<sequence length="552" mass="59358">MSDQNDDGSFEYYETNDAEMQQHQGPVLLEKRKLTLWQRLGGGALSIAILVHVVILVVGAFWVFRVIYPPEKTVDFMPNGGGGGGGGERGMQYEVQKKKAQITPSQNVKRVFAEGGTSTFAIPDPGDNFGEMSTLSSLSGGGMSGGLGGAGSGSGFGNGSGGGRGDGKGFGFGGGGSGQLFGLIPEDMRKRCSAEDRLERLTQNGGTPACEEAVKKALAWLKSKQNSDGSWGNNNQAAMTGLALLAYFGHCETPVSEEYGESCMKAIVYLVNLGNRNEGKLSTNLGDKHWPYEHGIATYALGEATTFCTQLKVDVPGLLDVTQKAGQYIIDNQHDSGGWDYSYETENDRGGDVSIAGWQIQALKACDHAKKTLKFRGMTGAVNKGLAYLVKCQDESGGFGYTNGAPSGGLDYHTLTGVGMLCHQMWGKGGQSPVKRGADYIREKSKFEYNTANSDLYAHYYESQAMMQRGGDDWKFYNEMFRDQLLNNQESDGSWKIPGGGQPIRAVAARYADNNLDGQIYRTALCTLMLEVYYRFLSTGGGGGIGGGRRQI</sequence>
<organism evidence="2 3">
    <name type="scientific">Luteolibacter rhizosphaerae</name>
    <dbReference type="NCBI Taxonomy" id="2989719"/>
    <lineage>
        <taxon>Bacteria</taxon>
        <taxon>Pseudomonadati</taxon>
        <taxon>Verrucomicrobiota</taxon>
        <taxon>Verrucomicrobiia</taxon>
        <taxon>Verrucomicrobiales</taxon>
        <taxon>Verrucomicrobiaceae</taxon>
        <taxon>Luteolibacter</taxon>
    </lineage>
</organism>
<keyword evidence="1" id="KW-0812">Transmembrane</keyword>